<dbReference type="InterPro" id="IPR007899">
    <property type="entry name" value="CHAD_dom"/>
</dbReference>
<feature type="domain" description="CHAD" evidence="2">
    <location>
        <begin position="224"/>
        <end position="512"/>
    </location>
</feature>
<dbReference type="Gene3D" id="2.40.320.10">
    <property type="entry name" value="Hypothetical Protein Pfu-838710-001"/>
    <property type="match status" value="1"/>
</dbReference>
<dbReference type="GO" id="GO:0050355">
    <property type="term" value="F:inorganic triphosphate phosphatase activity"/>
    <property type="evidence" value="ECO:0007669"/>
    <property type="project" value="InterPro"/>
</dbReference>
<dbReference type="Pfam" id="PF05235">
    <property type="entry name" value="CHAD"/>
    <property type="match status" value="1"/>
</dbReference>
<protein>
    <recommendedName>
        <fullName evidence="5">Inorganic triphosphatase</fullName>
    </recommendedName>
</protein>
<evidence type="ECO:0000313" key="4">
    <source>
        <dbReference type="Proteomes" id="UP000094472"/>
    </source>
</evidence>
<dbReference type="EMBL" id="LPWF01000025">
    <property type="protein sequence ID" value="ODR97624.1"/>
    <property type="molecule type" value="Genomic_DNA"/>
</dbReference>
<dbReference type="GO" id="GO:0046872">
    <property type="term" value="F:metal ion binding"/>
    <property type="evidence" value="ECO:0007669"/>
    <property type="project" value="TreeGrafter"/>
</dbReference>
<evidence type="ECO:0008006" key="5">
    <source>
        <dbReference type="Google" id="ProtNLM"/>
    </source>
</evidence>
<dbReference type="Gene3D" id="1.40.20.10">
    <property type="entry name" value="CHAD domain"/>
    <property type="match status" value="1"/>
</dbReference>
<dbReference type="SMART" id="SM00880">
    <property type="entry name" value="CHAD"/>
    <property type="match status" value="1"/>
</dbReference>
<evidence type="ECO:0000259" key="1">
    <source>
        <dbReference type="PROSITE" id="PS51707"/>
    </source>
</evidence>
<organism evidence="3 4">
    <name type="scientific">Methyloceanibacter superfactus</name>
    <dbReference type="NCBI Taxonomy" id="1774969"/>
    <lineage>
        <taxon>Bacteria</taxon>
        <taxon>Pseudomonadati</taxon>
        <taxon>Pseudomonadota</taxon>
        <taxon>Alphaproteobacteria</taxon>
        <taxon>Hyphomicrobiales</taxon>
        <taxon>Hyphomicrobiaceae</taxon>
        <taxon>Methyloceanibacter</taxon>
    </lineage>
</organism>
<dbReference type="PANTHER" id="PTHR39569">
    <property type="entry name" value="INORGANIC TRIPHOSPHATASE"/>
    <property type="match status" value="1"/>
</dbReference>
<sequence length="512" mass="56835">MTAGHSEHEAKEIELKLEFAPADAPCILSHPIIQASQAAPVTRELISVYYDTGDDVLRKAGVFLRVRATGDGYVQTIKTARGEAEFLERDEWEQPIPSHQPVLEAAEGTALAPLLTADVRARLAPRFHTRFRRQTYWVRRDATEIELAIDQGEVTAGVDATPISELELELKAGDKRELFQLARELAETVPLYLAIKTKAERGFELIDGGDFSVEKSSDVDIGPGMTCADGFRAIARNCLRQIVANTPAVRAGRPEALHQMRIGLRRLRAGLWLFAGVVADEDREYIEGELRWITQELGPARDLDVFAADVLEPLRAASPDDPEIAAAHRDFIQHHTAAYDRATGAVGSHRFRKLLLDLAAWIEIGAWAAHGTPRQAAPVDGAVTAYAAKQLSKLRRTIKKKGRGLREASPPERHKVRIRAKRLRYATEFFTKTFPGKKSDRRREKSLAALEDLQDALGVLNDIAIRRTQPEAGEGFAFMHPHGDDAAEESKQLKAAKAAFDRFAKVKAFWKA</sequence>
<feature type="domain" description="CYTH" evidence="1">
    <location>
        <begin position="10"/>
        <end position="209"/>
    </location>
</feature>
<evidence type="ECO:0000313" key="3">
    <source>
        <dbReference type="EMBL" id="ODR97624.1"/>
    </source>
</evidence>
<evidence type="ECO:0000259" key="2">
    <source>
        <dbReference type="PROSITE" id="PS51708"/>
    </source>
</evidence>
<keyword evidence="4" id="KW-1185">Reference proteome</keyword>
<dbReference type="InterPro" id="IPR033469">
    <property type="entry name" value="CYTH-like_dom_sf"/>
</dbReference>
<dbReference type="AlphaFoldDB" id="A0A1E3VVR7"/>
<dbReference type="SUPFAM" id="SSF55154">
    <property type="entry name" value="CYTH-like phosphatases"/>
    <property type="match status" value="1"/>
</dbReference>
<dbReference type="PROSITE" id="PS51707">
    <property type="entry name" value="CYTH"/>
    <property type="match status" value="1"/>
</dbReference>
<dbReference type="PROSITE" id="PS51708">
    <property type="entry name" value="CHAD"/>
    <property type="match status" value="1"/>
</dbReference>
<proteinExistence type="predicted"/>
<gene>
    <name evidence="3" type="ORF">AUC69_10970</name>
</gene>
<dbReference type="InterPro" id="IPR023577">
    <property type="entry name" value="CYTH_domain"/>
</dbReference>
<dbReference type="InterPro" id="IPR038186">
    <property type="entry name" value="CHAD_dom_sf"/>
</dbReference>
<name>A0A1E3VVR7_9HYPH</name>
<dbReference type="SMART" id="SM01118">
    <property type="entry name" value="CYTH"/>
    <property type="match status" value="1"/>
</dbReference>
<dbReference type="Proteomes" id="UP000094472">
    <property type="component" value="Unassembled WGS sequence"/>
</dbReference>
<comment type="caution">
    <text evidence="3">The sequence shown here is derived from an EMBL/GenBank/DDBJ whole genome shotgun (WGS) entry which is preliminary data.</text>
</comment>
<accession>A0A1E3VVR7</accession>
<dbReference type="PANTHER" id="PTHR39569:SF1">
    <property type="entry name" value="INORGANIC TRIPHOSPHATASE"/>
    <property type="match status" value="1"/>
</dbReference>
<dbReference type="Pfam" id="PF01928">
    <property type="entry name" value="CYTH"/>
    <property type="match status" value="1"/>
</dbReference>
<dbReference type="RefSeq" id="WP_069441717.1">
    <property type="nucleotide sequence ID" value="NZ_LPWF01000025.1"/>
</dbReference>
<dbReference type="InterPro" id="IPR039013">
    <property type="entry name" value="YgiF"/>
</dbReference>
<dbReference type="OrthoDB" id="9777271at2"/>
<reference evidence="3 4" key="1">
    <citation type="journal article" date="2016" name="Environ. Microbiol.">
        <title>New Methyloceanibacter diversity from North Sea sediments includes methanotroph containing solely the soluble methane monooxygenase.</title>
        <authorList>
            <person name="Vekeman B."/>
            <person name="Kerckhof F.M."/>
            <person name="Cremers G."/>
            <person name="de Vos P."/>
            <person name="Vandamme P."/>
            <person name="Boon N."/>
            <person name="Op den Camp H.J."/>
            <person name="Heylen K."/>
        </authorList>
    </citation>
    <scope>NUCLEOTIDE SEQUENCE [LARGE SCALE GENOMIC DNA]</scope>
    <source>
        <strain evidence="3 4">R-67175</strain>
    </source>
</reference>
<dbReference type="CDD" id="cd07756">
    <property type="entry name" value="CYTH-like_Pase_CHAD"/>
    <property type="match status" value="1"/>
</dbReference>